<dbReference type="InterPro" id="IPR002547">
    <property type="entry name" value="tRNA-bd_dom"/>
</dbReference>
<feature type="binding site" evidence="15">
    <location>
        <position position="500"/>
    </location>
    <ligand>
        <name>Mg(2+)</name>
        <dbReference type="ChEBI" id="CHEBI:18420"/>
        <note>shared with alpha subunit</note>
    </ligand>
</feature>
<feature type="binding site" evidence="15">
    <location>
        <position position="490"/>
    </location>
    <ligand>
        <name>Mg(2+)</name>
        <dbReference type="ChEBI" id="CHEBI:18420"/>
        <note>shared with alpha subunit</note>
    </ligand>
</feature>
<keyword evidence="8 15" id="KW-0547">Nucleotide-binding</keyword>
<protein>
    <recommendedName>
        <fullName evidence="15">Phenylalanine--tRNA ligase beta subunit</fullName>
        <ecNumber evidence="15">6.1.1.20</ecNumber>
    </recommendedName>
    <alternativeName>
        <fullName evidence="15">Phenylalanyl-tRNA synthetase beta subunit</fullName>
        <shortName evidence="15">PheRS</shortName>
    </alternativeName>
</protein>
<keyword evidence="7 15" id="KW-0479">Metal-binding</keyword>
<evidence type="ECO:0000256" key="3">
    <source>
        <dbReference type="ARBA" id="ARBA00011209"/>
    </source>
</evidence>
<reference evidence="20" key="1">
    <citation type="submission" date="2022-08" db="EMBL/GenBank/DDBJ databases">
        <authorList>
            <person name="Li F."/>
        </authorList>
    </citation>
    <scope>NUCLEOTIDE SEQUENCE</scope>
    <source>
        <strain evidence="20">MQZ15Z-1</strain>
    </source>
</reference>
<dbReference type="InterPro" id="IPR004532">
    <property type="entry name" value="Phe-tRNA-ligase_IIc_bsu_bact"/>
</dbReference>
<dbReference type="GO" id="GO:0006432">
    <property type="term" value="P:phenylalanyl-tRNA aminoacylation"/>
    <property type="evidence" value="ECO:0007669"/>
    <property type="project" value="UniProtKB-UniRule"/>
</dbReference>
<dbReference type="Gene3D" id="3.30.70.380">
    <property type="entry name" value="Ferrodoxin-fold anticodon-binding domain"/>
    <property type="match status" value="1"/>
</dbReference>
<evidence type="ECO:0000313" key="20">
    <source>
        <dbReference type="EMBL" id="MCS0495279.1"/>
    </source>
</evidence>
<dbReference type="InterPro" id="IPR041616">
    <property type="entry name" value="PheRS_beta_core"/>
</dbReference>
<dbReference type="InterPro" id="IPR005147">
    <property type="entry name" value="tRNA_synthase_B5-dom"/>
</dbReference>
<dbReference type="Pfam" id="PF03483">
    <property type="entry name" value="B3_4"/>
    <property type="match status" value="2"/>
</dbReference>
<dbReference type="Pfam" id="PF03484">
    <property type="entry name" value="B5"/>
    <property type="match status" value="1"/>
</dbReference>
<evidence type="ECO:0000313" key="21">
    <source>
        <dbReference type="Proteomes" id="UP001151088"/>
    </source>
</evidence>
<keyword evidence="5 16" id="KW-0820">tRNA-binding</keyword>
<dbReference type="InterPro" id="IPR036690">
    <property type="entry name" value="Fdx_antiC-bd_sf"/>
</dbReference>
<dbReference type="EMBL" id="JANTHZ010000002">
    <property type="protein sequence ID" value="MCS0495279.1"/>
    <property type="molecule type" value="Genomic_DNA"/>
</dbReference>
<sequence>MKFTLSWLKEHLDTTASLDDILDALNRIGLEVEGVEDKAAKLKGFSIAYVISAEKHPNADKLRVCMVDTGAGEPVQVVCGAPNARTGMKSVFSPPGTYIPGKDITLGVGSIRGVESRGMLCSAAELELSEDHDGIIDLPEDAPVGVPYVDWMGLDDPVIEIAVTPNRADALGVHGVARDLAAAGLGRLVEDAIAPVAGAFPCPVKVTIADGAPCPAFALRLIRGVKNGPSPEWLQNKLRAIGLRPINALVDVTNLLTFDQNRPLHVFDAGKVQGNLVVRRAKSSVRYDEFFTDDPNEWIDLGHPVKIDPENPNHYWVGFPDAETLLALDGKTYALDETMCVIADARAVESLAGVMGGEESGCDEGTTDVLVESALWEPINIASTGRKLGLNSDARFRFERGIDPAFTVPGLELATKLILDLCGGEASEIELAGAIPDTARTIAFPLLLTDRLAGLAAEDDEQIDVLTRLGFKVSGSSGTVDVTPPSWRGDIEGKADLVEEVVRILGLDRVPSLPFERDENALKPVLTTLQLRTRKAKRALATRGLVEAVTWSFVPKLQAELFGGGAPELALANPIASDLSDMRPSLLPGLVRSSQANADRGLGDSALFEVGQVFKGDRPQDQFTAATGLRRALAKPVGAGRHWSAKAQPVDAFDAKADALAVLAACGAPVANLQISADAPDWFHPGRSGTFRLGANVIGHFGELHPSVLEAMDVEGPLVGFEVLLDCIPTPKAKPTRVKPLLELAAFQPVERDFAFLVPRSVAAGDMVKAAAGVDRKLITAVNVFDLYEGPGIEADSKSVALSVTLQPREKTMTDAEIEAVAAKIVAEVTKKTGATLRG</sequence>
<evidence type="ECO:0000256" key="4">
    <source>
        <dbReference type="ARBA" id="ARBA00022490"/>
    </source>
</evidence>
<dbReference type="Gene3D" id="2.40.50.140">
    <property type="entry name" value="Nucleic acid-binding proteins"/>
    <property type="match status" value="1"/>
</dbReference>
<evidence type="ECO:0000256" key="12">
    <source>
        <dbReference type="ARBA" id="ARBA00022917"/>
    </source>
</evidence>
<dbReference type="Pfam" id="PF03147">
    <property type="entry name" value="FDX-ACB"/>
    <property type="match status" value="1"/>
</dbReference>
<evidence type="ECO:0000256" key="8">
    <source>
        <dbReference type="ARBA" id="ARBA00022741"/>
    </source>
</evidence>
<dbReference type="GO" id="GO:0004826">
    <property type="term" value="F:phenylalanine-tRNA ligase activity"/>
    <property type="evidence" value="ECO:0007669"/>
    <property type="project" value="UniProtKB-UniRule"/>
</dbReference>
<feature type="binding site" evidence="15">
    <location>
        <position position="499"/>
    </location>
    <ligand>
        <name>Mg(2+)</name>
        <dbReference type="ChEBI" id="CHEBI:18420"/>
        <note>shared with alpha subunit</note>
    </ligand>
</feature>
<dbReference type="NCBIfam" id="NF045760">
    <property type="entry name" value="YtpR"/>
    <property type="match status" value="1"/>
</dbReference>
<keyword evidence="11 16" id="KW-0694">RNA-binding</keyword>
<dbReference type="InterPro" id="IPR009061">
    <property type="entry name" value="DNA-bd_dom_put_sf"/>
</dbReference>
<dbReference type="InterPro" id="IPR020825">
    <property type="entry name" value="Phe-tRNA_synthase-like_B3/B4"/>
</dbReference>
<keyword evidence="4 15" id="KW-0963">Cytoplasm</keyword>
<dbReference type="RefSeq" id="WP_258732323.1">
    <property type="nucleotide sequence ID" value="NZ_JANTHZ010000002.1"/>
</dbReference>
<evidence type="ECO:0000256" key="15">
    <source>
        <dbReference type="HAMAP-Rule" id="MF_00283"/>
    </source>
</evidence>
<evidence type="ECO:0000256" key="10">
    <source>
        <dbReference type="ARBA" id="ARBA00022842"/>
    </source>
</evidence>
<evidence type="ECO:0000259" key="18">
    <source>
        <dbReference type="PROSITE" id="PS51447"/>
    </source>
</evidence>
<dbReference type="Pfam" id="PF01588">
    <property type="entry name" value="tRNA_bind"/>
    <property type="match status" value="1"/>
</dbReference>
<comment type="caution">
    <text evidence="20">The sequence shown here is derived from an EMBL/GenBank/DDBJ whole genome shotgun (WGS) entry which is preliminary data.</text>
</comment>
<dbReference type="SUPFAM" id="SSF46955">
    <property type="entry name" value="Putative DNA-binding domain"/>
    <property type="match status" value="1"/>
</dbReference>
<dbReference type="FunFam" id="3.30.70.380:FF:000001">
    <property type="entry name" value="Phenylalanine--tRNA ligase beta subunit"/>
    <property type="match status" value="1"/>
</dbReference>
<evidence type="ECO:0000256" key="1">
    <source>
        <dbReference type="ARBA" id="ARBA00004496"/>
    </source>
</evidence>
<comment type="subcellular location">
    <subcellularLocation>
        <location evidence="1 15">Cytoplasm</location>
    </subcellularLocation>
</comment>
<dbReference type="SMART" id="SM00873">
    <property type="entry name" value="B3_4"/>
    <property type="match status" value="1"/>
</dbReference>
<dbReference type="CDD" id="cd02796">
    <property type="entry name" value="tRNA_bind_bactPheRS"/>
    <property type="match status" value="1"/>
</dbReference>
<evidence type="ECO:0000256" key="14">
    <source>
        <dbReference type="ARBA" id="ARBA00049255"/>
    </source>
</evidence>
<evidence type="ECO:0000256" key="7">
    <source>
        <dbReference type="ARBA" id="ARBA00022723"/>
    </source>
</evidence>
<feature type="domain" description="FDX-ACB" evidence="18">
    <location>
        <begin position="745"/>
        <end position="838"/>
    </location>
</feature>
<dbReference type="InterPro" id="IPR005121">
    <property type="entry name" value="Fdx_antiC-bd"/>
</dbReference>
<dbReference type="Gene3D" id="3.30.930.10">
    <property type="entry name" value="Bira Bifunctional Protein, Domain 2"/>
    <property type="match status" value="1"/>
</dbReference>
<evidence type="ECO:0000256" key="6">
    <source>
        <dbReference type="ARBA" id="ARBA00022598"/>
    </source>
</evidence>
<comment type="similarity">
    <text evidence="2 15">Belongs to the phenylalanyl-tRNA synthetase beta subunit family. Type 1 subfamily.</text>
</comment>
<dbReference type="SUPFAM" id="SSF54991">
    <property type="entry name" value="Anticodon-binding domain of PheRS"/>
    <property type="match status" value="1"/>
</dbReference>
<feature type="domain" description="B5" evidence="19">
    <location>
        <begin position="437"/>
        <end position="512"/>
    </location>
</feature>
<proteinExistence type="inferred from homology"/>
<gene>
    <name evidence="15" type="primary">pheT</name>
    <name evidence="20" type="ORF">NVS89_09225</name>
</gene>
<dbReference type="SUPFAM" id="SSF56037">
    <property type="entry name" value="PheT/TilS domain"/>
    <property type="match status" value="2"/>
</dbReference>
<dbReference type="EC" id="6.1.1.20" evidence="15"/>
<keyword evidence="9 15" id="KW-0067">ATP-binding</keyword>
<comment type="subunit">
    <text evidence="3 15">Tetramer of two alpha and two beta subunits.</text>
</comment>
<keyword evidence="12 15" id="KW-0648">Protein biosynthesis</keyword>
<dbReference type="GO" id="GO:0000287">
    <property type="term" value="F:magnesium ion binding"/>
    <property type="evidence" value="ECO:0007669"/>
    <property type="project" value="UniProtKB-UniRule"/>
</dbReference>
<dbReference type="SMART" id="SM00896">
    <property type="entry name" value="FDX-ACB"/>
    <property type="match status" value="1"/>
</dbReference>
<dbReference type="PROSITE" id="PS51483">
    <property type="entry name" value="B5"/>
    <property type="match status" value="1"/>
</dbReference>
<dbReference type="Pfam" id="PF17759">
    <property type="entry name" value="tRNA_synthFbeta"/>
    <property type="match status" value="1"/>
</dbReference>
<evidence type="ECO:0000256" key="16">
    <source>
        <dbReference type="PROSITE-ProRule" id="PRU00209"/>
    </source>
</evidence>
<dbReference type="SUPFAM" id="SSF55681">
    <property type="entry name" value="Class II aaRS and biotin synthetases"/>
    <property type="match status" value="1"/>
</dbReference>
<dbReference type="InterPro" id="IPR033714">
    <property type="entry name" value="tRNA_bind_bactPheRS"/>
</dbReference>
<keyword evidence="21" id="KW-1185">Reference proteome</keyword>
<feature type="domain" description="TRNA-binding" evidence="17">
    <location>
        <begin position="39"/>
        <end position="149"/>
    </location>
</feature>
<dbReference type="HAMAP" id="MF_00283">
    <property type="entry name" value="Phe_tRNA_synth_beta1"/>
    <property type="match status" value="1"/>
</dbReference>
<dbReference type="SUPFAM" id="SSF50249">
    <property type="entry name" value="Nucleic acid-binding proteins"/>
    <property type="match status" value="1"/>
</dbReference>
<evidence type="ECO:0000256" key="2">
    <source>
        <dbReference type="ARBA" id="ARBA00008653"/>
    </source>
</evidence>
<dbReference type="Proteomes" id="UP001151088">
    <property type="component" value="Unassembled WGS sequence"/>
</dbReference>
<dbReference type="InterPro" id="IPR045864">
    <property type="entry name" value="aa-tRNA-synth_II/BPL/LPL"/>
</dbReference>
<dbReference type="Gene3D" id="3.50.40.10">
    <property type="entry name" value="Phenylalanyl-trna Synthetase, Chain B, domain 3"/>
    <property type="match status" value="1"/>
</dbReference>
<dbReference type="PROSITE" id="PS50886">
    <property type="entry name" value="TRBD"/>
    <property type="match status" value="1"/>
</dbReference>
<dbReference type="CDD" id="cd00769">
    <property type="entry name" value="PheRS_beta_core"/>
    <property type="match status" value="1"/>
</dbReference>
<dbReference type="PANTHER" id="PTHR10947:SF0">
    <property type="entry name" value="PHENYLALANINE--TRNA LIGASE BETA SUBUNIT"/>
    <property type="match status" value="1"/>
</dbReference>
<dbReference type="SMART" id="SM00874">
    <property type="entry name" value="B5"/>
    <property type="match status" value="1"/>
</dbReference>
<evidence type="ECO:0000256" key="9">
    <source>
        <dbReference type="ARBA" id="ARBA00022840"/>
    </source>
</evidence>
<organism evidence="20 21">
    <name type="scientific">Ancylobacter mangrovi</name>
    <dbReference type="NCBI Taxonomy" id="2972472"/>
    <lineage>
        <taxon>Bacteria</taxon>
        <taxon>Pseudomonadati</taxon>
        <taxon>Pseudomonadota</taxon>
        <taxon>Alphaproteobacteria</taxon>
        <taxon>Hyphomicrobiales</taxon>
        <taxon>Xanthobacteraceae</taxon>
        <taxon>Ancylobacter</taxon>
    </lineage>
</organism>
<evidence type="ECO:0000256" key="5">
    <source>
        <dbReference type="ARBA" id="ARBA00022555"/>
    </source>
</evidence>
<dbReference type="InterPro" id="IPR005146">
    <property type="entry name" value="B3/B4_tRNA-bd"/>
</dbReference>
<dbReference type="GO" id="GO:0009328">
    <property type="term" value="C:phenylalanine-tRNA ligase complex"/>
    <property type="evidence" value="ECO:0007669"/>
    <property type="project" value="TreeGrafter"/>
</dbReference>
<name>A0A9X2T5B7_9HYPH</name>
<dbReference type="GO" id="GO:0005524">
    <property type="term" value="F:ATP binding"/>
    <property type="evidence" value="ECO:0007669"/>
    <property type="project" value="UniProtKB-UniRule"/>
</dbReference>
<dbReference type="PANTHER" id="PTHR10947">
    <property type="entry name" value="PHENYLALANYL-TRNA SYNTHETASE BETA CHAIN AND LEUCINE-RICH REPEAT-CONTAINING PROTEIN 47"/>
    <property type="match status" value="1"/>
</dbReference>
<comment type="cofactor">
    <cofactor evidence="15">
        <name>Mg(2+)</name>
        <dbReference type="ChEBI" id="CHEBI:18420"/>
    </cofactor>
    <text evidence="15">Binds 2 magnesium ions per tetramer.</text>
</comment>
<dbReference type="InterPro" id="IPR012340">
    <property type="entry name" value="NA-bd_OB-fold"/>
</dbReference>
<dbReference type="GO" id="GO:0000049">
    <property type="term" value="F:tRNA binding"/>
    <property type="evidence" value="ECO:0007669"/>
    <property type="project" value="UniProtKB-UniRule"/>
</dbReference>
<comment type="catalytic activity">
    <reaction evidence="14 15">
        <text>tRNA(Phe) + L-phenylalanine + ATP = L-phenylalanyl-tRNA(Phe) + AMP + diphosphate + H(+)</text>
        <dbReference type="Rhea" id="RHEA:19413"/>
        <dbReference type="Rhea" id="RHEA-COMP:9668"/>
        <dbReference type="Rhea" id="RHEA-COMP:9699"/>
        <dbReference type="ChEBI" id="CHEBI:15378"/>
        <dbReference type="ChEBI" id="CHEBI:30616"/>
        <dbReference type="ChEBI" id="CHEBI:33019"/>
        <dbReference type="ChEBI" id="CHEBI:58095"/>
        <dbReference type="ChEBI" id="CHEBI:78442"/>
        <dbReference type="ChEBI" id="CHEBI:78531"/>
        <dbReference type="ChEBI" id="CHEBI:456215"/>
        <dbReference type="EC" id="6.1.1.20"/>
    </reaction>
</comment>
<evidence type="ECO:0000259" key="17">
    <source>
        <dbReference type="PROSITE" id="PS50886"/>
    </source>
</evidence>
<dbReference type="InterPro" id="IPR045060">
    <property type="entry name" value="Phe-tRNA-ligase_IIc_bsu"/>
</dbReference>
<dbReference type="PROSITE" id="PS51447">
    <property type="entry name" value="FDX_ACB"/>
    <property type="match status" value="1"/>
</dbReference>
<feature type="binding site" evidence="15">
    <location>
        <position position="496"/>
    </location>
    <ligand>
        <name>Mg(2+)</name>
        <dbReference type="ChEBI" id="CHEBI:18420"/>
        <note>shared with alpha subunit</note>
    </ligand>
</feature>
<evidence type="ECO:0000256" key="11">
    <source>
        <dbReference type="ARBA" id="ARBA00022884"/>
    </source>
</evidence>
<evidence type="ECO:0000259" key="19">
    <source>
        <dbReference type="PROSITE" id="PS51483"/>
    </source>
</evidence>
<dbReference type="FunFam" id="2.40.50.140:FF:000045">
    <property type="entry name" value="Phenylalanine--tRNA ligase beta subunit"/>
    <property type="match status" value="1"/>
</dbReference>
<keyword evidence="10 15" id="KW-0460">Magnesium</keyword>
<keyword evidence="6 15" id="KW-0436">Ligase</keyword>
<accession>A0A9X2T5B7</accession>
<evidence type="ECO:0000256" key="13">
    <source>
        <dbReference type="ARBA" id="ARBA00023146"/>
    </source>
</evidence>
<dbReference type="Gene3D" id="3.30.56.10">
    <property type="match status" value="2"/>
</dbReference>
<dbReference type="AlphaFoldDB" id="A0A9X2T5B7"/>
<keyword evidence="13 15" id="KW-0030">Aminoacyl-tRNA synthetase</keyword>